<dbReference type="GeneID" id="87947530"/>
<gene>
    <name evidence="1" type="ORF">CDEST_11030</name>
</gene>
<dbReference type="AlphaFoldDB" id="A0AAX4IRZ4"/>
<sequence>MIRRQFVLFSRGCATELSSQLKDRSGLVMRFTSSSLLSKSPKQILQVIDLSLNIVK</sequence>
<dbReference type="Proteomes" id="UP001322277">
    <property type="component" value="Chromosome 7"/>
</dbReference>
<reference evidence="2" key="1">
    <citation type="journal article" date="2023" name="bioRxiv">
        <title>Complete genome of the Medicago anthracnose fungus, Colletotrichum destructivum, reveals a mini-chromosome-like region within a core chromosome.</title>
        <authorList>
            <person name="Lapalu N."/>
            <person name="Simon A."/>
            <person name="Lu A."/>
            <person name="Plaumann P.-L."/>
            <person name="Amselem J."/>
            <person name="Pigne S."/>
            <person name="Auger A."/>
            <person name="Koch C."/>
            <person name="Dallery J.-F."/>
            <person name="O'Connell R.J."/>
        </authorList>
    </citation>
    <scope>NUCLEOTIDE SEQUENCE [LARGE SCALE GENOMIC DNA]</scope>
    <source>
        <strain evidence="2">CBS 520.97</strain>
    </source>
</reference>
<dbReference type="EMBL" id="CP137311">
    <property type="protein sequence ID" value="WQF86016.1"/>
    <property type="molecule type" value="Genomic_DNA"/>
</dbReference>
<dbReference type="KEGG" id="cdet:87947530"/>
<organism evidence="1 2">
    <name type="scientific">Colletotrichum destructivum</name>
    <dbReference type="NCBI Taxonomy" id="34406"/>
    <lineage>
        <taxon>Eukaryota</taxon>
        <taxon>Fungi</taxon>
        <taxon>Dikarya</taxon>
        <taxon>Ascomycota</taxon>
        <taxon>Pezizomycotina</taxon>
        <taxon>Sordariomycetes</taxon>
        <taxon>Hypocreomycetidae</taxon>
        <taxon>Glomerellales</taxon>
        <taxon>Glomerellaceae</taxon>
        <taxon>Colletotrichum</taxon>
        <taxon>Colletotrichum destructivum species complex</taxon>
    </lineage>
</organism>
<protein>
    <submittedName>
        <fullName evidence="1">Uncharacterized protein</fullName>
    </submittedName>
</protein>
<name>A0AAX4IRZ4_9PEZI</name>
<proteinExistence type="predicted"/>
<keyword evidence="2" id="KW-1185">Reference proteome</keyword>
<dbReference type="RefSeq" id="XP_062783237.1">
    <property type="nucleotide sequence ID" value="XM_062927186.1"/>
</dbReference>
<evidence type="ECO:0000313" key="2">
    <source>
        <dbReference type="Proteomes" id="UP001322277"/>
    </source>
</evidence>
<accession>A0AAX4IRZ4</accession>
<evidence type="ECO:0000313" key="1">
    <source>
        <dbReference type="EMBL" id="WQF86016.1"/>
    </source>
</evidence>